<organism evidence="1 2">
    <name type="scientific">Pistacia atlantica</name>
    <dbReference type="NCBI Taxonomy" id="434234"/>
    <lineage>
        <taxon>Eukaryota</taxon>
        <taxon>Viridiplantae</taxon>
        <taxon>Streptophyta</taxon>
        <taxon>Embryophyta</taxon>
        <taxon>Tracheophyta</taxon>
        <taxon>Spermatophyta</taxon>
        <taxon>Magnoliopsida</taxon>
        <taxon>eudicotyledons</taxon>
        <taxon>Gunneridae</taxon>
        <taxon>Pentapetalae</taxon>
        <taxon>rosids</taxon>
        <taxon>malvids</taxon>
        <taxon>Sapindales</taxon>
        <taxon>Anacardiaceae</taxon>
        <taxon>Pistacia</taxon>
    </lineage>
</organism>
<evidence type="ECO:0000313" key="1">
    <source>
        <dbReference type="EMBL" id="KAJ0086613.1"/>
    </source>
</evidence>
<reference evidence="2" key="1">
    <citation type="journal article" date="2023" name="G3 (Bethesda)">
        <title>Genome assembly and association tests identify interacting loci associated with vigor, precocity, and sex in interspecific pistachio rootstocks.</title>
        <authorList>
            <person name="Palmer W."/>
            <person name="Jacygrad E."/>
            <person name="Sagayaradj S."/>
            <person name="Cavanaugh K."/>
            <person name="Han R."/>
            <person name="Bertier L."/>
            <person name="Beede B."/>
            <person name="Kafkas S."/>
            <person name="Golino D."/>
            <person name="Preece J."/>
            <person name="Michelmore R."/>
        </authorList>
    </citation>
    <scope>NUCLEOTIDE SEQUENCE [LARGE SCALE GENOMIC DNA]</scope>
</reference>
<sequence length="110" mass="12336">MRECRGLALCAAFSIHDPKGFCPDKWMELDCTVQVNIARTHAVSKTPLNTQMTPTFSMSVPINSLAGTDHIWLFYVSRSYITYNDCFFRSGVSFGDKTDEGITMWAPSSI</sequence>
<keyword evidence="2" id="KW-1185">Reference proteome</keyword>
<protein>
    <submittedName>
        <fullName evidence="1">Uncharacterized protein</fullName>
    </submittedName>
</protein>
<evidence type="ECO:0000313" key="2">
    <source>
        <dbReference type="Proteomes" id="UP001164250"/>
    </source>
</evidence>
<gene>
    <name evidence="1" type="ORF">Patl1_07272</name>
</gene>
<name>A0ACC1AIW6_9ROSI</name>
<comment type="caution">
    <text evidence="1">The sequence shown here is derived from an EMBL/GenBank/DDBJ whole genome shotgun (WGS) entry which is preliminary data.</text>
</comment>
<accession>A0ACC1AIW6</accession>
<dbReference type="EMBL" id="CM047906">
    <property type="protein sequence ID" value="KAJ0086613.1"/>
    <property type="molecule type" value="Genomic_DNA"/>
</dbReference>
<proteinExistence type="predicted"/>
<dbReference type="Proteomes" id="UP001164250">
    <property type="component" value="Chromosome 10"/>
</dbReference>